<organism evidence="2">
    <name type="scientific">Aphanomyces astaci</name>
    <name type="common">Crayfish plague agent</name>
    <dbReference type="NCBI Taxonomy" id="112090"/>
    <lineage>
        <taxon>Eukaryota</taxon>
        <taxon>Sar</taxon>
        <taxon>Stramenopiles</taxon>
        <taxon>Oomycota</taxon>
        <taxon>Saprolegniomycetes</taxon>
        <taxon>Saprolegniales</taxon>
        <taxon>Verrucalvaceae</taxon>
        <taxon>Aphanomyces</taxon>
    </lineage>
</organism>
<dbReference type="OrthoDB" id="2145000at2759"/>
<proteinExistence type="predicted"/>
<gene>
    <name evidence="2" type="ORF">H257_06399</name>
</gene>
<dbReference type="InterPro" id="IPR002563">
    <property type="entry name" value="Flavin_Rdtase-like_dom"/>
</dbReference>
<reference evidence="2" key="1">
    <citation type="submission" date="2013-12" db="EMBL/GenBank/DDBJ databases">
        <title>The Genome Sequence of Aphanomyces astaci APO3.</title>
        <authorList>
            <consortium name="The Broad Institute Genomics Platform"/>
            <person name="Russ C."/>
            <person name="Tyler B."/>
            <person name="van West P."/>
            <person name="Dieguez-Uribeondo J."/>
            <person name="Young S.K."/>
            <person name="Zeng Q."/>
            <person name="Gargeya S."/>
            <person name="Fitzgerald M."/>
            <person name="Abouelleil A."/>
            <person name="Alvarado L."/>
            <person name="Chapman S.B."/>
            <person name="Gainer-Dewar J."/>
            <person name="Goldberg J."/>
            <person name="Griggs A."/>
            <person name="Gujja S."/>
            <person name="Hansen M."/>
            <person name="Howarth C."/>
            <person name="Imamovic A."/>
            <person name="Ireland A."/>
            <person name="Larimer J."/>
            <person name="McCowan C."/>
            <person name="Murphy C."/>
            <person name="Pearson M."/>
            <person name="Poon T.W."/>
            <person name="Priest M."/>
            <person name="Roberts A."/>
            <person name="Saif S."/>
            <person name="Shea T."/>
            <person name="Sykes S."/>
            <person name="Wortman J."/>
            <person name="Nusbaum C."/>
            <person name="Birren B."/>
        </authorList>
    </citation>
    <scope>NUCLEOTIDE SEQUENCE [LARGE SCALE GENOMIC DNA]</scope>
    <source>
        <strain evidence="2">APO3</strain>
    </source>
</reference>
<dbReference type="InterPro" id="IPR012349">
    <property type="entry name" value="Split_barrel_FMN-bd"/>
</dbReference>
<dbReference type="SUPFAM" id="SSF50475">
    <property type="entry name" value="FMN-binding split barrel"/>
    <property type="match status" value="1"/>
</dbReference>
<dbReference type="STRING" id="112090.W4GPL0"/>
<protein>
    <recommendedName>
        <fullName evidence="1">Flavin reductase like domain-containing protein</fullName>
    </recommendedName>
</protein>
<dbReference type="EMBL" id="KI913125">
    <property type="protein sequence ID" value="ETV80954.1"/>
    <property type="molecule type" value="Genomic_DNA"/>
</dbReference>
<name>W4GPL0_APHAT</name>
<evidence type="ECO:0000313" key="2">
    <source>
        <dbReference type="EMBL" id="ETV80954.1"/>
    </source>
</evidence>
<dbReference type="GeneID" id="20808395"/>
<sequence>MEDAPSGSSLPSEKSLARHVVHVERNMLSRLLYPNPVCLLSVADPSSYTRNVMTVTWLTPINNHGKFICSINCNRHTATFINEVGRHFVLNIPTAQQQALVLAIGGCSGATTDKFSSLNIETCDFACPRPLKRKLHGMSKKDLAAVDIADSAASCVALKDCIAHVLCRVHKVDVDDGHYIITGVQLAANADARYWNGKTFGSTSPLDPPYLTFLGSKVFGQVTVLDDDTASAMT</sequence>
<dbReference type="PANTHER" id="PTHR43241">
    <property type="entry name" value="FLAVIN REDUCTASE DOMAIN PROTEIN"/>
    <property type="match status" value="1"/>
</dbReference>
<dbReference type="AlphaFoldDB" id="W4GPL0"/>
<evidence type="ECO:0000259" key="1">
    <source>
        <dbReference type="Pfam" id="PF01613"/>
    </source>
</evidence>
<dbReference type="VEuPathDB" id="FungiDB:H257_06399"/>
<accession>W4GPL0</accession>
<dbReference type="InterPro" id="IPR053310">
    <property type="entry name" value="Flavoredoxin-like"/>
</dbReference>
<dbReference type="Pfam" id="PF01613">
    <property type="entry name" value="Flavin_Reduct"/>
    <property type="match status" value="1"/>
</dbReference>
<feature type="domain" description="Flavin reductase like" evidence="1">
    <location>
        <begin position="33"/>
        <end position="183"/>
    </location>
</feature>
<dbReference type="Gene3D" id="2.30.110.10">
    <property type="entry name" value="Electron Transport, Fmn-binding Protein, Chain A"/>
    <property type="match status" value="1"/>
</dbReference>
<dbReference type="PANTHER" id="PTHR43241:SF1">
    <property type="entry name" value="FLAVIN REDUCTASE LIKE DOMAIN-CONTAINING PROTEIN"/>
    <property type="match status" value="1"/>
</dbReference>
<dbReference type="RefSeq" id="XP_009829901.1">
    <property type="nucleotide sequence ID" value="XM_009831599.1"/>
</dbReference>
<dbReference type="GO" id="GO:0010181">
    <property type="term" value="F:FMN binding"/>
    <property type="evidence" value="ECO:0007669"/>
    <property type="project" value="InterPro"/>
</dbReference>